<dbReference type="InterPro" id="IPR033753">
    <property type="entry name" value="GCV_H/Fam206"/>
</dbReference>
<dbReference type="PANTHER" id="PTHR11715">
    <property type="entry name" value="GLYCINE CLEAVAGE SYSTEM H PROTEIN"/>
    <property type="match status" value="1"/>
</dbReference>
<dbReference type="SUPFAM" id="SSF51230">
    <property type="entry name" value="Single hybrid motif"/>
    <property type="match status" value="1"/>
</dbReference>
<reference evidence="2 3" key="1">
    <citation type="submission" date="2019-08" db="EMBL/GenBank/DDBJ databases">
        <title>Complete genome sequence of Candidatus Uab amorphum.</title>
        <authorList>
            <person name="Shiratori T."/>
            <person name="Suzuki S."/>
            <person name="Kakizawa Y."/>
            <person name="Ishida K."/>
        </authorList>
    </citation>
    <scope>NUCLEOTIDE SEQUENCE [LARGE SCALE GENOMIC DNA]</scope>
    <source>
        <strain evidence="2 3">SRT547</strain>
    </source>
</reference>
<evidence type="ECO:0000313" key="2">
    <source>
        <dbReference type="EMBL" id="BBM86084.1"/>
    </source>
</evidence>
<dbReference type="InterPro" id="IPR002930">
    <property type="entry name" value="GCV_H"/>
</dbReference>
<evidence type="ECO:0000256" key="1">
    <source>
        <dbReference type="ARBA" id="ARBA00022823"/>
    </source>
</evidence>
<dbReference type="GO" id="GO:0009249">
    <property type="term" value="P:protein lipoylation"/>
    <property type="evidence" value="ECO:0007669"/>
    <property type="project" value="TreeGrafter"/>
</dbReference>
<sequence length="198" mass="23702">MFLIKIWRWLCFFVQWRGKKNKAKFVVFILHLEFYYIRLLSYDQNKNMPEYISYKKSRFFTRLPTKYIYTPSHFWMCQQQDNTWRIGYTKFALRMLGDIVEYDFDVTQQAKIGVGEVIGWIEGFKAVSDLFSVVNGTFDGRNTDLDEDPSVIYSDPYNKGWLYLAKGEPEAQHFDVQQYVDFLDQIINKMLEEGYEDG</sequence>
<dbReference type="CDD" id="cd06848">
    <property type="entry name" value="GCS_H"/>
    <property type="match status" value="1"/>
</dbReference>
<dbReference type="InterPro" id="IPR011053">
    <property type="entry name" value="Single_hybrid_motif"/>
</dbReference>
<proteinExistence type="predicted"/>
<dbReference type="EMBL" id="AP019860">
    <property type="protein sequence ID" value="BBM86084.1"/>
    <property type="molecule type" value="Genomic_DNA"/>
</dbReference>
<protein>
    <submittedName>
        <fullName evidence="2">Glycine cleavage system H protein</fullName>
    </submittedName>
</protein>
<dbReference type="KEGG" id="uam:UABAM_04470"/>
<organism evidence="2 3">
    <name type="scientific">Uabimicrobium amorphum</name>
    <dbReference type="NCBI Taxonomy" id="2596890"/>
    <lineage>
        <taxon>Bacteria</taxon>
        <taxon>Pseudomonadati</taxon>
        <taxon>Planctomycetota</taxon>
        <taxon>Candidatus Uabimicrobiia</taxon>
        <taxon>Candidatus Uabimicrobiales</taxon>
        <taxon>Candidatus Uabimicrobiaceae</taxon>
        <taxon>Candidatus Uabimicrobium</taxon>
    </lineage>
</organism>
<dbReference type="Proteomes" id="UP000326354">
    <property type="component" value="Chromosome"/>
</dbReference>
<gene>
    <name evidence="2" type="ORF">UABAM_04470</name>
</gene>
<dbReference type="AlphaFoldDB" id="A0A5S9IQJ6"/>
<keyword evidence="1" id="KW-0450">Lipoyl</keyword>
<name>A0A5S9IQJ6_UABAM</name>
<accession>A0A5S9IQJ6</accession>
<evidence type="ECO:0000313" key="3">
    <source>
        <dbReference type="Proteomes" id="UP000326354"/>
    </source>
</evidence>
<dbReference type="GO" id="GO:0019464">
    <property type="term" value="P:glycine decarboxylation via glycine cleavage system"/>
    <property type="evidence" value="ECO:0007669"/>
    <property type="project" value="InterPro"/>
</dbReference>
<dbReference type="GO" id="GO:0005829">
    <property type="term" value="C:cytosol"/>
    <property type="evidence" value="ECO:0007669"/>
    <property type="project" value="TreeGrafter"/>
</dbReference>
<dbReference type="Pfam" id="PF01597">
    <property type="entry name" value="GCV_H"/>
    <property type="match status" value="1"/>
</dbReference>
<dbReference type="OrthoDB" id="9796712at2"/>
<dbReference type="GO" id="GO:0005960">
    <property type="term" value="C:glycine cleavage complex"/>
    <property type="evidence" value="ECO:0007669"/>
    <property type="project" value="InterPro"/>
</dbReference>
<keyword evidence="3" id="KW-1185">Reference proteome</keyword>
<dbReference type="PANTHER" id="PTHR11715:SF3">
    <property type="entry name" value="GLYCINE CLEAVAGE SYSTEM H PROTEIN-RELATED"/>
    <property type="match status" value="1"/>
</dbReference>
<dbReference type="Gene3D" id="2.40.50.100">
    <property type="match status" value="1"/>
</dbReference>